<dbReference type="AlphaFoldDB" id="A0AAV4MS51"/>
<evidence type="ECO:0000313" key="1">
    <source>
        <dbReference type="EMBL" id="GIX74705.1"/>
    </source>
</evidence>
<reference evidence="1 2" key="1">
    <citation type="submission" date="2021-06" db="EMBL/GenBank/DDBJ databases">
        <title>Caerostris extrusa draft genome.</title>
        <authorList>
            <person name="Kono N."/>
            <person name="Arakawa K."/>
        </authorList>
    </citation>
    <scope>NUCLEOTIDE SEQUENCE [LARGE SCALE GENOMIC DNA]</scope>
</reference>
<dbReference type="Proteomes" id="UP001054945">
    <property type="component" value="Unassembled WGS sequence"/>
</dbReference>
<organism evidence="1 2">
    <name type="scientific">Caerostris extrusa</name>
    <name type="common">Bark spider</name>
    <name type="synonym">Caerostris bankana</name>
    <dbReference type="NCBI Taxonomy" id="172846"/>
    <lineage>
        <taxon>Eukaryota</taxon>
        <taxon>Metazoa</taxon>
        <taxon>Ecdysozoa</taxon>
        <taxon>Arthropoda</taxon>
        <taxon>Chelicerata</taxon>
        <taxon>Arachnida</taxon>
        <taxon>Araneae</taxon>
        <taxon>Araneomorphae</taxon>
        <taxon>Entelegynae</taxon>
        <taxon>Araneoidea</taxon>
        <taxon>Araneidae</taxon>
        <taxon>Caerostris</taxon>
    </lineage>
</organism>
<gene>
    <name evidence="1" type="ORF">CEXT_479911</name>
</gene>
<comment type="caution">
    <text evidence="1">The sequence shown here is derived from an EMBL/GenBank/DDBJ whole genome shotgun (WGS) entry which is preliminary data.</text>
</comment>
<accession>A0AAV4MS51</accession>
<keyword evidence="2" id="KW-1185">Reference proteome</keyword>
<dbReference type="EMBL" id="BPLR01002522">
    <property type="protein sequence ID" value="GIX74705.1"/>
    <property type="molecule type" value="Genomic_DNA"/>
</dbReference>
<evidence type="ECO:0000313" key="2">
    <source>
        <dbReference type="Proteomes" id="UP001054945"/>
    </source>
</evidence>
<name>A0AAV4MS51_CAEEX</name>
<sequence length="113" mass="12711">MNLLSKGGKRKYTKSYNTLRDEGLNDRLLIRLFWLEHGRRGRLLLGKTEIDLAKIALLATLAATNVQVFSALAVHMMVATLEFSLNGTNLSFSLSLLTNNVNSIRILLMHQIQ</sequence>
<proteinExistence type="predicted"/>
<protein>
    <submittedName>
        <fullName evidence="1">Uncharacterized protein</fullName>
    </submittedName>
</protein>